<dbReference type="SUPFAM" id="SSF54862">
    <property type="entry name" value="4Fe-4S ferredoxins"/>
    <property type="match status" value="1"/>
</dbReference>
<dbReference type="InterPro" id="IPR050157">
    <property type="entry name" value="PSI_iron-sulfur_center"/>
</dbReference>
<comment type="caution">
    <text evidence="6">The sequence shown here is derived from an EMBL/GenBank/DDBJ whole genome shotgun (WGS) entry which is preliminary data.</text>
</comment>
<keyword evidence="4" id="KW-0411">Iron-sulfur</keyword>
<protein>
    <recommendedName>
        <fullName evidence="5">4Fe-4S ferredoxin-type domain-containing protein</fullName>
    </recommendedName>
</protein>
<proteinExistence type="predicted"/>
<dbReference type="Pfam" id="PF04015">
    <property type="entry name" value="DUF362"/>
    <property type="match status" value="1"/>
</dbReference>
<reference evidence="6 7" key="1">
    <citation type="journal article" date="2020" name="Front. Microbiol.">
        <title>Single-cell genomics of novel Actinobacteria with the Wood-Ljungdahl pathway discovered in a serpentinizing system.</title>
        <authorList>
            <person name="Merino N."/>
            <person name="Kawai M."/>
            <person name="Boyd E.S."/>
            <person name="Colman D.R."/>
            <person name="McGlynn S.E."/>
            <person name="Nealson K.H."/>
            <person name="Kurokawa K."/>
            <person name="Hongoh Y."/>
        </authorList>
    </citation>
    <scope>NUCLEOTIDE SEQUENCE [LARGE SCALE GENOMIC DNA]</scope>
    <source>
        <strain evidence="6 7">S03</strain>
    </source>
</reference>
<gene>
    <name evidence="6" type="ORF">HKBW3S03_00146</name>
</gene>
<dbReference type="InterPro" id="IPR007160">
    <property type="entry name" value="DUF362"/>
</dbReference>
<dbReference type="AlphaFoldDB" id="A0A6V8NH16"/>
<name>A0A6V8NH16_9ACTN</name>
<dbReference type="InterPro" id="IPR017900">
    <property type="entry name" value="4Fe4S_Fe_S_CS"/>
</dbReference>
<evidence type="ECO:0000256" key="4">
    <source>
        <dbReference type="ARBA" id="ARBA00023014"/>
    </source>
</evidence>
<evidence type="ECO:0000313" key="6">
    <source>
        <dbReference type="EMBL" id="GFP18641.1"/>
    </source>
</evidence>
<keyword evidence="2" id="KW-0479">Metal-binding</keyword>
<evidence type="ECO:0000256" key="3">
    <source>
        <dbReference type="ARBA" id="ARBA00023004"/>
    </source>
</evidence>
<dbReference type="PROSITE" id="PS51379">
    <property type="entry name" value="4FE4S_FER_2"/>
    <property type="match status" value="2"/>
</dbReference>
<dbReference type="Pfam" id="PF13237">
    <property type="entry name" value="Fer4_10"/>
    <property type="match status" value="1"/>
</dbReference>
<dbReference type="RefSeq" id="WP_219853496.1">
    <property type="nucleotide sequence ID" value="NZ_BLRU01000006.1"/>
</dbReference>
<dbReference type="Gene3D" id="3.30.70.20">
    <property type="match status" value="1"/>
</dbReference>
<accession>A0A6V8NH16</accession>
<dbReference type="GO" id="GO:0046872">
    <property type="term" value="F:metal ion binding"/>
    <property type="evidence" value="ECO:0007669"/>
    <property type="project" value="UniProtKB-KW"/>
</dbReference>
<dbReference type="EMBL" id="BLRU01000006">
    <property type="protein sequence ID" value="GFP18641.1"/>
    <property type="molecule type" value="Genomic_DNA"/>
</dbReference>
<dbReference type="PROSITE" id="PS00198">
    <property type="entry name" value="4FE4S_FER_1"/>
    <property type="match status" value="2"/>
</dbReference>
<dbReference type="GO" id="GO:0051539">
    <property type="term" value="F:4 iron, 4 sulfur cluster binding"/>
    <property type="evidence" value="ECO:0007669"/>
    <property type="project" value="UniProtKB-KW"/>
</dbReference>
<keyword evidence="3" id="KW-0408">Iron</keyword>
<feature type="domain" description="4Fe-4S ferredoxin-type" evidence="5">
    <location>
        <begin position="313"/>
        <end position="342"/>
    </location>
</feature>
<dbReference type="PANTHER" id="PTHR24960">
    <property type="entry name" value="PHOTOSYSTEM I IRON-SULFUR CENTER-RELATED"/>
    <property type="match status" value="1"/>
</dbReference>
<evidence type="ECO:0000256" key="1">
    <source>
        <dbReference type="ARBA" id="ARBA00022485"/>
    </source>
</evidence>
<organism evidence="6 7">
    <name type="scientific">Candidatus Hakubella thermalkaliphila</name>
    <dbReference type="NCBI Taxonomy" id="2754717"/>
    <lineage>
        <taxon>Bacteria</taxon>
        <taxon>Bacillati</taxon>
        <taxon>Actinomycetota</taxon>
        <taxon>Actinomycetota incertae sedis</taxon>
        <taxon>Candidatus Hakubellales</taxon>
        <taxon>Candidatus Hakubellaceae</taxon>
        <taxon>Candidatus Hakubella</taxon>
    </lineage>
</organism>
<sequence>MKPLVSVIRCPGYDQEMVERAVRASITSVCDPSEIIRPGHRVLIKPNLLAKARPEKAVTTHPSLVRALINLVKELGAHPVVGDSPGGVNTGAAVRGIYKESGIGEVCRQEGVPIVDFETNVVEVNLPGGKLYRKMTVARASRDVDAIITVPKLKTHGFMMLTCGIKILFGLVPGLSKANYHLKMSRKEEFADMLLDLYSYAAPRLTVVDGVVAMEGNGPAHGVPRKLDLILASTDSVALDVVVSEVIGYRLEDVPTNLAAVKRGLTGELQDLEIVGEDLDEVRVSDFVKPITREVVRGVPPFLKHLLKDISSAKPVSNESRCTLCRVCVDNCPSQAMRVEKERVLIDYQECIRCYCCHELCPEGAIELRVHPLARPFVHTGS</sequence>
<keyword evidence="1" id="KW-0004">4Fe-4S</keyword>
<dbReference type="Proteomes" id="UP000574717">
    <property type="component" value="Unassembled WGS sequence"/>
</dbReference>
<evidence type="ECO:0000256" key="2">
    <source>
        <dbReference type="ARBA" id="ARBA00022723"/>
    </source>
</evidence>
<evidence type="ECO:0000313" key="7">
    <source>
        <dbReference type="Proteomes" id="UP000574717"/>
    </source>
</evidence>
<evidence type="ECO:0000259" key="5">
    <source>
        <dbReference type="PROSITE" id="PS51379"/>
    </source>
</evidence>
<dbReference type="PANTHER" id="PTHR24960:SF76">
    <property type="entry name" value="4FE-4S FERREDOXIN-TYPE DOMAIN-CONTAINING PROTEIN"/>
    <property type="match status" value="1"/>
</dbReference>
<dbReference type="InterPro" id="IPR017896">
    <property type="entry name" value="4Fe4S_Fe-S-bd"/>
</dbReference>
<feature type="domain" description="4Fe-4S ferredoxin-type" evidence="5">
    <location>
        <begin position="343"/>
        <end position="371"/>
    </location>
</feature>